<dbReference type="AlphaFoldDB" id="A0A4P7MXL2"/>
<name>A0A4P7MXL2_PYROR</name>
<accession>A0A4P7MXL2</accession>
<dbReference type="Proteomes" id="UP000294847">
    <property type="component" value="Chromosome 1"/>
</dbReference>
<dbReference type="EMBL" id="CP034204">
    <property type="protein sequence ID" value="QBZ54759.1"/>
    <property type="molecule type" value="Genomic_DNA"/>
</dbReference>
<sequence>MASQRLGRMVFPTPGAIVLPLVFFFFLGPPTSRERADRVRGSLLVRLLQG</sequence>
<gene>
    <name evidence="1" type="ORF">PoMZ_10468</name>
</gene>
<protein>
    <submittedName>
        <fullName evidence="1">Uncharacterized protein</fullName>
    </submittedName>
</protein>
<reference evidence="1 2" key="1">
    <citation type="journal article" date="2019" name="Mol. Biol. Evol.">
        <title>Blast fungal genomes show frequent chromosomal changes, gene gains and losses, and effector gene turnover.</title>
        <authorList>
            <person name="Gomez Luciano L.B."/>
            <person name="Jason Tsai I."/>
            <person name="Chuma I."/>
            <person name="Tosa Y."/>
            <person name="Chen Y.H."/>
            <person name="Li J.Y."/>
            <person name="Li M.Y."/>
            <person name="Jade Lu M.Y."/>
            <person name="Nakayashiki H."/>
            <person name="Li W.H."/>
        </authorList>
    </citation>
    <scope>NUCLEOTIDE SEQUENCE [LARGE SCALE GENOMIC DNA]</scope>
    <source>
        <strain evidence="1">MZ5-1-6</strain>
    </source>
</reference>
<evidence type="ECO:0000313" key="2">
    <source>
        <dbReference type="Proteomes" id="UP000294847"/>
    </source>
</evidence>
<organism evidence="1 2">
    <name type="scientific">Pyricularia oryzae</name>
    <name type="common">Rice blast fungus</name>
    <name type="synonym">Magnaporthe oryzae</name>
    <dbReference type="NCBI Taxonomy" id="318829"/>
    <lineage>
        <taxon>Eukaryota</taxon>
        <taxon>Fungi</taxon>
        <taxon>Dikarya</taxon>
        <taxon>Ascomycota</taxon>
        <taxon>Pezizomycotina</taxon>
        <taxon>Sordariomycetes</taxon>
        <taxon>Sordariomycetidae</taxon>
        <taxon>Magnaporthales</taxon>
        <taxon>Pyriculariaceae</taxon>
        <taxon>Pyricularia</taxon>
    </lineage>
</organism>
<proteinExistence type="predicted"/>
<evidence type="ECO:0000313" key="1">
    <source>
        <dbReference type="EMBL" id="QBZ54759.1"/>
    </source>
</evidence>